<dbReference type="RefSeq" id="WP_139602851.1">
    <property type="nucleotide sequence ID" value="NZ_VDCQ01000017.1"/>
</dbReference>
<evidence type="ECO:0000313" key="3">
    <source>
        <dbReference type="Proteomes" id="UP000307943"/>
    </source>
</evidence>
<keyword evidence="3" id="KW-1185">Reference proteome</keyword>
<dbReference type="GO" id="GO:0016853">
    <property type="term" value="F:isomerase activity"/>
    <property type="evidence" value="ECO:0007669"/>
    <property type="project" value="UniProtKB-KW"/>
</dbReference>
<dbReference type="PANTHER" id="PTHR12110">
    <property type="entry name" value="HYDROXYPYRUVATE ISOMERASE"/>
    <property type="match status" value="1"/>
</dbReference>
<evidence type="ECO:0000313" key="2">
    <source>
        <dbReference type="EMBL" id="TNJ65558.1"/>
    </source>
</evidence>
<reference evidence="2 3" key="1">
    <citation type="submission" date="2019-05" db="EMBL/GenBank/DDBJ databases">
        <title>We sequenced the genome of Paenibacillus hemerocallicola KCTC 33185 for further insight into its adaptation and study the phylogeny of Paenibacillus.</title>
        <authorList>
            <person name="Narsing Rao M.P."/>
        </authorList>
    </citation>
    <scope>NUCLEOTIDE SEQUENCE [LARGE SCALE GENOMIC DNA]</scope>
    <source>
        <strain evidence="2 3">KCTC 33185</strain>
    </source>
</reference>
<dbReference type="AlphaFoldDB" id="A0A5C4T908"/>
<proteinExistence type="predicted"/>
<evidence type="ECO:0000259" key="1">
    <source>
        <dbReference type="Pfam" id="PF01261"/>
    </source>
</evidence>
<sequence>MKLGLSSYSLVRALRSGEMTIEDAIQWTADQGGAHIEIVPVGFAADGDFDWIETVRAKAEKAGIAISSYTIGADFITDSREQYEAEIERVCRQVDRAYRLGTKRMRHDAAKRPMEQTGPDRFREDLPRLAEACARIADYAARFGIVTSVENHGYHLQASERVLTLLQAVNRENFKTTLDVGNFLCVDESPAAAVKRMIGHASMIHLKDFYVRPSRMDPGPGWRRSASGNYLRGAIFGHGDVDVREVLRIIKQSGYAGYVSLEFEGMEECRSGSRIGLANAKRLWEEA</sequence>
<dbReference type="Pfam" id="PF01261">
    <property type="entry name" value="AP_endonuc_2"/>
    <property type="match status" value="1"/>
</dbReference>
<dbReference type="EMBL" id="VDCQ01000017">
    <property type="protein sequence ID" value="TNJ65558.1"/>
    <property type="molecule type" value="Genomic_DNA"/>
</dbReference>
<dbReference type="PANTHER" id="PTHR12110:SF53">
    <property type="entry name" value="BLR5974 PROTEIN"/>
    <property type="match status" value="1"/>
</dbReference>
<dbReference type="InterPro" id="IPR013022">
    <property type="entry name" value="Xyl_isomerase-like_TIM-brl"/>
</dbReference>
<organism evidence="2 3">
    <name type="scientific">Paenibacillus hemerocallicola</name>
    <dbReference type="NCBI Taxonomy" id="1172614"/>
    <lineage>
        <taxon>Bacteria</taxon>
        <taxon>Bacillati</taxon>
        <taxon>Bacillota</taxon>
        <taxon>Bacilli</taxon>
        <taxon>Bacillales</taxon>
        <taxon>Paenibacillaceae</taxon>
        <taxon>Paenibacillus</taxon>
    </lineage>
</organism>
<name>A0A5C4T908_9BACL</name>
<accession>A0A5C4T908</accession>
<dbReference type="SUPFAM" id="SSF51658">
    <property type="entry name" value="Xylose isomerase-like"/>
    <property type="match status" value="1"/>
</dbReference>
<gene>
    <name evidence="2" type="ORF">FE784_14120</name>
</gene>
<dbReference type="InterPro" id="IPR050312">
    <property type="entry name" value="IolE/XylAMocC-like"/>
</dbReference>
<keyword evidence="2" id="KW-0413">Isomerase</keyword>
<dbReference type="Gene3D" id="3.20.20.150">
    <property type="entry name" value="Divalent-metal-dependent TIM barrel enzymes"/>
    <property type="match status" value="1"/>
</dbReference>
<feature type="domain" description="Xylose isomerase-like TIM barrel" evidence="1">
    <location>
        <begin position="26"/>
        <end position="267"/>
    </location>
</feature>
<comment type="caution">
    <text evidence="2">The sequence shown here is derived from an EMBL/GenBank/DDBJ whole genome shotgun (WGS) entry which is preliminary data.</text>
</comment>
<protein>
    <submittedName>
        <fullName evidence="2">Sugar phosphate isomerase/epimerase</fullName>
    </submittedName>
</protein>
<dbReference type="Proteomes" id="UP000307943">
    <property type="component" value="Unassembled WGS sequence"/>
</dbReference>
<dbReference type="InterPro" id="IPR036237">
    <property type="entry name" value="Xyl_isomerase-like_sf"/>
</dbReference>
<dbReference type="OrthoDB" id="256906at2"/>